<reference evidence="6" key="1">
    <citation type="submission" date="2020-12" db="EMBL/GenBank/DDBJ databases">
        <authorList>
            <consortium name="Molecular Ecology Group"/>
        </authorList>
    </citation>
    <scope>NUCLEOTIDE SEQUENCE</scope>
    <source>
        <strain evidence="6">TBG_1078</strain>
    </source>
</reference>
<dbReference type="PANTHER" id="PTHR13361:SF3">
    <property type="entry name" value="WW DOMAIN-BINDING PROTEIN 11"/>
    <property type="match status" value="1"/>
</dbReference>
<feature type="region of interest" description="Disordered" evidence="4">
    <location>
        <begin position="601"/>
        <end position="637"/>
    </location>
</feature>
<feature type="region of interest" description="Disordered" evidence="4">
    <location>
        <begin position="232"/>
        <end position="565"/>
    </location>
</feature>
<feature type="region of interest" description="Disordered" evidence="4">
    <location>
        <begin position="1"/>
        <end position="35"/>
    </location>
</feature>
<dbReference type="Pfam" id="PF09429">
    <property type="entry name" value="Wbp11"/>
    <property type="match status" value="1"/>
</dbReference>
<feature type="region of interest" description="Disordered" evidence="4">
    <location>
        <begin position="167"/>
        <end position="209"/>
    </location>
</feature>
<feature type="compositionally biased region" description="Pro residues" evidence="4">
    <location>
        <begin position="523"/>
        <end position="543"/>
    </location>
</feature>
<keyword evidence="7" id="KW-1185">Reference proteome</keyword>
<feature type="domain" description="Wbp11/ELF5/Saf1 N-terminal" evidence="5">
    <location>
        <begin position="12"/>
        <end position="92"/>
    </location>
</feature>
<feature type="compositionally biased region" description="Basic and acidic residues" evidence="4">
    <location>
        <begin position="367"/>
        <end position="379"/>
    </location>
</feature>
<name>A0A811YSG3_NYCPR</name>
<dbReference type="PANTHER" id="PTHR13361">
    <property type="entry name" value="WW DOMAIN-BINDING PROTEIN 11"/>
    <property type="match status" value="1"/>
</dbReference>
<feature type="compositionally biased region" description="Acidic residues" evidence="4">
    <location>
        <begin position="352"/>
        <end position="366"/>
    </location>
</feature>
<keyword evidence="2" id="KW-0539">Nucleus</keyword>
<evidence type="ECO:0000256" key="3">
    <source>
        <dbReference type="SAM" id="Coils"/>
    </source>
</evidence>
<evidence type="ECO:0000259" key="5">
    <source>
        <dbReference type="Pfam" id="PF09429"/>
    </source>
</evidence>
<evidence type="ECO:0000256" key="4">
    <source>
        <dbReference type="SAM" id="MobiDB-lite"/>
    </source>
</evidence>
<sequence length="654" mass="71135">MGRRSTSSTKSGKFMNPTDQARKEARKRELKKNKKQRMIVRAAVLKMKDPKQIIQDMEKLDEMEFNPVQQPQLNGKVLKVKRKKLRETFERILRLYEKENPDIYEELRKLEVEYEQKRAQLSQYFDAVKNAQHVEVESIPLPDMPHAPSNILIQDISLPGAQPRSILKKTSAYGPPTRAVSILGHGVPRLPPGRKPPGPPPGPPPPQVLQTYGRKVVFALDLPPRRRDEDMLYSPELAQRGHDDDVSSTSEDDGYPGDMDQDKHDDSTDDSTDDSDTDRSDGESEGDKFVHRDDNERDNNEEKKSGLSVRFADMPGKSRKKKKNMKELTPLQAMMLQMAGQKIPEKGREVEEFSEDDDEDDSDDSEAEKQSQKQHKEGSLSDGTSTTSSQHQAPPQSVPPSQIQAPPMPGPPPLGPPPAPPLRPPGPPTGLPPGPPPGAPPFLRPPGMPGLRGPLPRLLPPGPPPGRPPGPPPAPPPGRPPGPPPAPPPGLPPGPPPQGPPPRLPPPAPPGIPPPRPGMMRPPLVPPLGPAPPGLFPPAPLPTPGVLSAPPNLIQRPKADDTSAATIEKKATAIISAKPQITNLKAKITRFVPTALRVRRENKEAAAAPQRKSEDDSAVPLAKAAPKSGPSVPVSVQTKDDVYEAFMKEMEGLL</sequence>
<evidence type="ECO:0000313" key="6">
    <source>
        <dbReference type="EMBL" id="CAD7679528.1"/>
    </source>
</evidence>
<feature type="compositionally biased region" description="Pro residues" evidence="4">
    <location>
        <begin position="406"/>
        <end position="448"/>
    </location>
</feature>
<feature type="compositionally biased region" description="Pro residues" evidence="4">
    <location>
        <begin position="189"/>
        <end position="207"/>
    </location>
</feature>
<dbReference type="GO" id="GO:0006396">
    <property type="term" value="P:RNA processing"/>
    <property type="evidence" value="ECO:0007669"/>
    <property type="project" value="InterPro"/>
</dbReference>
<dbReference type="EMBL" id="CAJHUB010000735">
    <property type="protein sequence ID" value="CAD7679528.1"/>
    <property type="molecule type" value="Genomic_DNA"/>
</dbReference>
<comment type="subcellular location">
    <subcellularLocation>
        <location evidence="1">Nucleus</location>
    </subcellularLocation>
</comment>
<evidence type="ECO:0000313" key="7">
    <source>
        <dbReference type="Proteomes" id="UP000645828"/>
    </source>
</evidence>
<gene>
    <name evidence="6" type="ORF">NYPRO_LOCUS12327</name>
</gene>
<evidence type="ECO:0000256" key="1">
    <source>
        <dbReference type="ARBA" id="ARBA00004123"/>
    </source>
</evidence>
<dbReference type="Proteomes" id="UP000645828">
    <property type="component" value="Unassembled WGS sequence"/>
</dbReference>
<feature type="compositionally biased region" description="Polar residues" evidence="4">
    <location>
        <begin position="1"/>
        <end position="11"/>
    </location>
</feature>
<organism evidence="6 7">
    <name type="scientific">Nyctereutes procyonoides</name>
    <name type="common">Raccoon dog</name>
    <name type="synonym">Canis procyonoides</name>
    <dbReference type="NCBI Taxonomy" id="34880"/>
    <lineage>
        <taxon>Eukaryota</taxon>
        <taxon>Metazoa</taxon>
        <taxon>Chordata</taxon>
        <taxon>Craniata</taxon>
        <taxon>Vertebrata</taxon>
        <taxon>Euteleostomi</taxon>
        <taxon>Mammalia</taxon>
        <taxon>Eutheria</taxon>
        <taxon>Laurasiatheria</taxon>
        <taxon>Carnivora</taxon>
        <taxon>Caniformia</taxon>
        <taxon>Canidae</taxon>
        <taxon>Nyctereutes</taxon>
    </lineage>
</organism>
<protein>
    <submittedName>
        <fullName evidence="6">(raccoon dog) hypothetical protein</fullName>
    </submittedName>
</protein>
<proteinExistence type="predicted"/>
<evidence type="ECO:0000256" key="2">
    <source>
        <dbReference type="ARBA" id="ARBA00023242"/>
    </source>
</evidence>
<feature type="compositionally biased region" description="Basic and acidic residues" evidence="4">
    <location>
        <begin position="277"/>
        <end position="305"/>
    </location>
</feature>
<dbReference type="AlphaFoldDB" id="A0A811YSG3"/>
<comment type="caution">
    <text evidence="6">The sequence shown here is derived from an EMBL/GenBank/DDBJ whole genome shotgun (WGS) entry which is preliminary data.</text>
</comment>
<feature type="compositionally biased region" description="Polar residues" evidence="4">
    <location>
        <begin position="390"/>
        <end position="404"/>
    </location>
</feature>
<keyword evidence="3" id="KW-0175">Coiled coil</keyword>
<feature type="coiled-coil region" evidence="3">
    <location>
        <begin position="93"/>
        <end position="127"/>
    </location>
</feature>
<dbReference type="GO" id="GO:0005681">
    <property type="term" value="C:spliceosomal complex"/>
    <property type="evidence" value="ECO:0007669"/>
    <property type="project" value="TreeGrafter"/>
</dbReference>
<dbReference type="InterPro" id="IPR019007">
    <property type="entry name" value="Wbp11/ELF5/Saf1_N"/>
</dbReference>
<feature type="compositionally biased region" description="Pro residues" evidence="4">
    <location>
        <begin position="457"/>
        <end position="517"/>
    </location>
</feature>
<accession>A0A811YSG3</accession>
<feature type="compositionally biased region" description="Acidic residues" evidence="4">
    <location>
        <begin position="267"/>
        <end position="276"/>
    </location>
</feature>